<dbReference type="PANTHER" id="PTHR34597:SF1">
    <property type="entry name" value="HEME_HEMOPEXIN TRANSPORTER PROTEIN HUXB"/>
    <property type="match status" value="1"/>
</dbReference>
<feature type="region of interest" description="Disordered" evidence="4">
    <location>
        <begin position="44"/>
        <end position="79"/>
    </location>
</feature>
<feature type="domain" description="Haemolysin activator HlyB C-terminal" evidence="5">
    <location>
        <begin position="222"/>
        <end position="537"/>
    </location>
</feature>
<feature type="non-terminal residue" evidence="7">
    <location>
        <position position="1"/>
    </location>
</feature>
<name>A0A381ZZE5_9ZZZZ</name>
<evidence type="ECO:0000313" key="7">
    <source>
        <dbReference type="EMBL" id="SVA94675.1"/>
    </source>
</evidence>
<evidence type="ECO:0000256" key="4">
    <source>
        <dbReference type="SAM" id="MobiDB-lite"/>
    </source>
</evidence>
<gene>
    <name evidence="7" type="ORF">METZ01_LOCUS147529</name>
</gene>
<dbReference type="Pfam" id="PF08479">
    <property type="entry name" value="POTRA_2"/>
    <property type="match status" value="1"/>
</dbReference>
<evidence type="ECO:0000259" key="6">
    <source>
        <dbReference type="Pfam" id="PF08479"/>
    </source>
</evidence>
<dbReference type="InterPro" id="IPR051544">
    <property type="entry name" value="TPS_OM_transporter"/>
</dbReference>
<dbReference type="GO" id="GO:0098046">
    <property type="term" value="C:type V protein secretion system complex"/>
    <property type="evidence" value="ECO:0007669"/>
    <property type="project" value="TreeGrafter"/>
</dbReference>
<dbReference type="AlphaFoldDB" id="A0A381ZZE5"/>
<feature type="compositionally biased region" description="Pro residues" evidence="4">
    <location>
        <begin position="48"/>
        <end position="59"/>
    </location>
</feature>
<dbReference type="PANTHER" id="PTHR34597">
    <property type="entry name" value="SLR1661 PROTEIN"/>
    <property type="match status" value="1"/>
</dbReference>
<feature type="domain" description="Polypeptide-transport-associated ShlB-type" evidence="6">
    <location>
        <begin position="85"/>
        <end position="160"/>
    </location>
</feature>
<dbReference type="EMBL" id="UINC01023297">
    <property type="protein sequence ID" value="SVA94675.1"/>
    <property type="molecule type" value="Genomic_DNA"/>
</dbReference>
<keyword evidence="2" id="KW-0812">Transmembrane</keyword>
<evidence type="ECO:0000256" key="3">
    <source>
        <dbReference type="ARBA" id="ARBA00023237"/>
    </source>
</evidence>
<evidence type="ECO:0008006" key="8">
    <source>
        <dbReference type="Google" id="ProtNLM"/>
    </source>
</evidence>
<keyword evidence="3" id="KW-0998">Cell outer membrane</keyword>
<reference evidence="7" key="1">
    <citation type="submission" date="2018-05" db="EMBL/GenBank/DDBJ databases">
        <authorList>
            <person name="Lanie J.A."/>
            <person name="Ng W.-L."/>
            <person name="Kazmierczak K.M."/>
            <person name="Andrzejewski T.M."/>
            <person name="Davidsen T.M."/>
            <person name="Wayne K.J."/>
            <person name="Tettelin H."/>
            <person name="Glass J.I."/>
            <person name="Rusch D."/>
            <person name="Podicherti R."/>
            <person name="Tsui H.-C.T."/>
            <person name="Winkler M.E."/>
        </authorList>
    </citation>
    <scope>NUCLEOTIDE SEQUENCE</scope>
</reference>
<dbReference type="GO" id="GO:0046819">
    <property type="term" value="P:protein secretion by the type V secretion system"/>
    <property type="evidence" value="ECO:0007669"/>
    <property type="project" value="TreeGrafter"/>
</dbReference>
<feature type="compositionally biased region" description="Basic and acidic residues" evidence="4">
    <location>
        <begin position="69"/>
        <end position="79"/>
    </location>
</feature>
<organism evidence="7">
    <name type="scientific">marine metagenome</name>
    <dbReference type="NCBI Taxonomy" id="408172"/>
    <lineage>
        <taxon>unclassified sequences</taxon>
        <taxon>metagenomes</taxon>
        <taxon>ecological metagenomes</taxon>
    </lineage>
</organism>
<dbReference type="Gene3D" id="3.10.20.310">
    <property type="entry name" value="membrane protein fhac"/>
    <property type="match status" value="1"/>
</dbReference>
<evidence type="ECO:0000256" key="1">
    <source>
        <dbReference type="ARBA" id="ARBA00022452"/>
    </source>
</evidence>
<accession>A0A381ZZE5</accession>
<dbReference type="InterPro" id="IPR005565">
    <property type="entry name" value="Hemolysn_activator_HlyB_C"/>
</dbReference>
<keyword evidence="1" id="KW-0472">Membrane</keyword>
<protein>
    <recommendedName>
        <fullName evidence="8">POTRA domain-containing protein</fullName>
    </recommendedName>
</protein>
<proteinExistence type="predicted"/>
<dbReference type="InterPro" id="IPR013686">
    <property type="entry name" value="Polypept-transport_assoc_ShlB"/>
</dbReference>
<dbReference type="GO" id="GO:0008320">
    <property type="term" value="F:protein transmembrane transporter activity"/>
    <property type="evidence" value="ECO:0007669"/>
    <property type="project" value="TreeGrafter"/>
</dbReference>
<evidence type="ECO:0000259" key="5">
    <source>
        <dbReference type="Pfam" id="PF03865"/>
    </source>
</evidence>
<dbReference type="Pfam" id="PF03865">
    <property type="entry name" value="ShlB"/>
    <property type="match status" value="1"/>
</dbReference>
<dbReference type="Gene3D" id="2.40.160.50">
    <property type="entry name" value="membrane protein fhac: a member of the omp85/tpsb transporter family"/>
    <property type="match status" value="1"/>
</dbReference>
<keyword evidence="1" id="KW-1134">Transmembrane beta strand</keyword>
<sequence>EWRRMLLALIAVVMMASFLLIHFSSEVALAQTIPLEGQSGVIEKSLPQSPPTFAPPPETEAPKITNGGPKHDRESLKESEASPKFFVKKIKLTGNTVISDEILMPIVDLGEGRDVDLTILNTMANKISALYSAKGYLLARAFIPKQEIVDGIVEMVITEGRINKVLVQGNKKLSKENIEQRMKMVQEEGALQEQTLERVLLELNELMGVNVTTVLKPGALPGTSDLVLEVTESKPYAVSFDSDNFGSQYTGEVRFGFSASYANIFTLGDQFSARYTRSNEELHSYSPFYTFPVNAYGTRMKLSYSFSENELGDSLDYLKAGGESFTYGLEVSHLLHKSRRASFSARTGLDIKSSENASEMVNTTKDNLTEVFLGFGGNITDSYLGRTFYDLKFKMGLREGDSSRALVSRLGGHGKIFSTNINLTRLQATRFLNSYFILKFTGQTNNTRALAPFLYGVGGMGTVRGYPISAYSGDMGYNISAEYTVPFPWDNRGRSDLPDLTKILSFVSFLDHGQIYVRFKRGSEVDQHITGAGGGLKITIPKKNESDVGINFAVTYGVPVFNSIPPADSSYGYVYLNGMINY</sequence>
<evidence type="ECO:0000256" key="2">
    <source>
        <dbReference type="ARBA" id="ARBA00022692"/>
    </source>
</evidence>